<sequence>MLETLKNLRVVCVVLGTGALVVDLVFLDGDNTAVIVVLTLIAMLVLTNSVIKASSQNQVGKEYIDVNLTLSNAFCDKGEEDGITWQVRKTSDVCFTITVGKRTDHVYVKREPIFGLPARELDKIKLILTNAVNIVKGEQKYAEDMEF</sequence>
<keyword evidence="1" id="KW-0812">Transmembrane</keyword>
<dbReference type="EMBL" id="JACSQL010000011">
    <property type="protein sequence ID" value="MBD7970259.1"/>
    <property type="molecule type" value="Genomic_DNA"/>
</dbReference>
<evidence type="ECO:0000313" key="2">
    <source>
        <dbReference type="EMBL" id="MBD7970259.1"/>
    </source>
</evidence>
<keyword evidence="1" id="KW-1133">Transmembrane helix</keyword>
<reference evidence="2 3" key="1">
    <citation type="submission" date="2020-08" db="EMBL/GenBank/DDBJ databases">
        <title>A Genomic Blueprint of the Chicken Gut Microbiome.</title>
        <authorList>
            <person name="Gilroy R."/>
            <person name="Ravi A."/>
            <person name="Getino M."/>
            <person name="Pursley I."/>
            <person name="Horton D.L."/>
            <person name="Alikhan N.-F."/>
            <person name="Baker D."/>
            <person name="Gharbi K."/>
            <person name="Hall N."/>
            <person name="Watson M."/>
            <person name="Adriaenssens E.M."/>
            <person name="Foster-Nyarko E."/>
            <person name="Jarju S."/>
            <person name="Secka A."/>
            <person name="Antonio M."/>
            <person name="Oren A."/>
            <person name="Chaudhuri R."/>
            <person name="La Ragione R.M."/>
            <person name="Hildebrand F."/>
            <person name="Pallen M.J."/>
        </authorList>
    </citation>
    <scope>NUCLEOTIDE SEQUENCE [LARGE SCALE GENOMIC DNA]</scope>
    <source>
        <strain evidence="2 3">Sa2BVA9</strain>
    </source>
</reference>
<keyword evidence="1" id="KW-0472">Membrane</keyword>
<comment type="caution">
    <text evidence="2">The sequence shown here is derived from an EMBL/GenBank/DDBJ whole genome shotgun (WGS) entry which is preliminary data.</text>
</comment>
<name>A0ABR8T4N7_9BACL</name>
<evidence type="ECO:0008006" key="4">
    <source>
        <dbReference type="Google" id="ProtNLM"/>
    </source>
</evidence>
<feature type="transmembrane region" description="Helical" evidence="1">
    <location>
        <begin position="7"/>
        <end position="27"/>
    </location>
</feature>
<gene>
    <name evidence="2" type="ORF">H9647_19525</name>
</gene>
<feature type="transmembrane region" description="Helical" evidence="1">
    <location>
        <begin position="33"/>
        <end position="51"/>
    </location>
</feature>
<evidence type="ECO:0000313" key="3">
    <source>
        <dbReference type="Proteomes" id="UP000608071"/>
    </source>
</evidence>
<accession>A0ABR8T4N7</accession>
<organism evidence="2 3">
    <name type="scientific">Paenibacillus gallinarum</name>
    <dbReference type="NCBI Taxonomy" id="2762232"/>
    <lineage>
        <taxon>Bacteria</taxon>
        <taxon>Bacillati</taxon>
        <taxon>Bacillota</taxon>
        <taxon>Bacilli</taxon>
        <taxon>Bacillales</taxon>
        <taxon>Paenibacillaceae</taxon>
        <taxon>Paenibacillus</taxon>
    </lineage>
</organism>
<dbReference type="Proteomes" id="UP000608071">
    <property type="component" value="Unassembled WGS sequence"/>
</dbReference>
<keyword evidence="3" id="KW-1185">Reference proteome</keyword>
<proteinExistence type="predicted"/>
<protein>
    <recommendedName>
        <fullName evidence="4">YcxB-like protein domain-containing protein</fullName>
    </recommendedName>
</protein>
<evidence type="ECO:0000256" key="1">
    <source>
        <dbReference type="SAM" id="Phobius"/>
    </source>
</evidence>
<dbReference type="RefSeq" id="WP_191803171.1">
    <property type="nucleotide sequence ID" value="NZ_JACSQL010000011.1"/>
</dbReference>